<proteinExistence type="predicted"/>
<comment type="caution">
    <text evidence="3">The sequence shown here is derived from an EMBL/GenBank/DDBJ whole genome shotgun (WGS) entry which is preliminary data.</text>
</comment>
<protein>
    <submittedName>
        <fullName evidence="3">Uncharacterized protein</fullName>
    </submittedName>
</protein>
<reference evidence="3 4" key="1">
    <citation type="submission" date="2019-06" db="EMBL/GenBank/DDBJ databases">
        <title>Genome Sequence of the Brown Rot Fungal Pathogen Monilinia laxa.</title>
        <authorList>
            <person name="De Miccolis Angelini R.M."/>
            <person name="Landi L."/>
            <person name="Abate D."/>
            <person name="Pollastro S."/>
            <person name="Romanazzi G."/>
            <person name="Faretra F."/>
        </authorList>
    </citation>
    <scope>NUCLEOTIDE SEQUENCE [LARGE SCALE GENOMIC DNA]</scope>
    <source>
        <strain evidence="3 4">Mlax316</strain>
    </source>
</reference>
<accession>A0A5N6KG21</accession>
<evidence type="ECO:0000256" key="1">
    <source>
        <dbReference type="SAM" id="Coils"/>
    </source>
</evidence>
<evidence type="ECO:0000256" key="2">
    <source>
        <dbReference type="SAM" id="MobiDB-lite"/>
    </source>
</evidence>
<evidence type="ECO:0000313" key="3">
    <source>
        <dbReference type="EMBL" id="KAB8302249.1"/>
    </source>
</evidence>
<dbReference type="AlphaFoldDB" id="A0A5N6KG21"/>
<dbReference type="OrthoDB" id="3530645at2759"/>
<organism evidence="3 4">
    <name type="scientific">Monilinia laxa</name>
    <name type="common">Brown rot fungus</name>
    <name type="synonym">Sclerotinia laxa</name>
    <dbReference type="NCBI Taxonomy" id="61186"/>
    <lineage>
        <taxon>Eukaryota</taxon>
        <taxon>Fungi</taxon>
        <taxon>Dikarya</taxon>
        <taxon>Ascomycota</taxon>
        <taxon>Pezizomycotina</taxon>
        <taxon>Leotiomycetes</taxon>
        <taxon>Helotiales</taxon>
        <taxon>Sclerotiniaceae</taxon>
        <taxon>Monilinia</taxon>
    </lineage>
</organism>
<name>A0A5N6KG21_MONLA</name>
<feature type="coiled-coil region" evidence="1">
    <location>
        <begin position="51"/>
        <end position="106"/>
    </location>
</feature>
<dbReference type="Proteomes" id="UP000326757">
    <property type="component" value="Unassembled WGS sequence"/>
</dbReference>
<feature type="region of interest" description="Disordered" evidence="2">
    <location>
        <begin position="371"/>
        <end position="406"/>
    </location>
</feature>
<sequence>MLASPSSLNLVGLSQGAANGVHTIVNLQFRKEHNALLNLFGDLKTKVEKSSADSERRVQESQKQLEETENRLKKLENECHDLAQKNREWEDELKDLKGKMENLGGSKRADTYVTPAPIAHDLLDDTGLQQTQKQRINVSAHGLVNTKHCQQSQCSPTYYRTDVADLQHDLISTIPSPQLALEMSDVRQQISKSIGEELNPDLRSTSTLLLSNTALNNLDNHPRYRHESDQAMSSSFAQNIQTSLPFPPSPLPVPRTIERRLSLSGNLSRKATSHKVVNPPPWINISQAPDQDIESYLTYGSEYIGPIKQRRIQFEFIARFIRGLLGERDRDALIKQLQKKFASRTTKDGLIEVMCGFADVGDAMEAAGLLRSRNRKRESDDAGMGSLQKRRKTLESQMSEKYDDEL</sequence>
<keyword evidence="4" id="KW-1185">Reference proteome</keyword>
<keyword evidence="1" id="KW-0175">Coiled coil</keyword>
<gene>
    <name evidence="3" type="ORF">EYC80_005692</name>
</gene>
<dbReference type="EMBL" id="VIGI01000003">
    <property type="protein sequence ID" value="KAB8302249.1"/>
    <property type="molecule type" value="Genomic_DNA"/>
</dbReference>
<evidence type="ECO:0000313" key="4">
    <source>
        <dbReference type="Proteomes" id="UP000326757"/>
    </source>
</evidence>